<evidence type="ECO:0000313" key="4">
    <source>
        <dbReference type="Proteomes" id="UP000814176"/>
    </source>
</evidence>
<organism evidence="3 4">
    <name type="scientific">Rhodofomes roseus</name>
    <dbReference type="NCBI Taxonomy" id="34475"/>
    <lineage>
        <taxon>Eukaryota</taxon>
        <taxon>Fungi</taxon>
        <taxon>Dikarya</taxon>
        <taxon>Basidiomycota</taxon>
        <taxon>Agaricomycotina</taxon>
        <taxon>Agaricomycetes</taxon>
        <taxon>Polyporales</taxon>
        <taxon>Rhodofomes</taxon>
    </lineage>
</organism>
<dbReference type="Pfam" id="PF18596">
    <property type="entry name" value="Sld7_C"/>
    <property type="match status" value="1"/>
</dbReference>
<dbReference type="Proteomes" id="UP000814176">
    <property type="component" value="Unassembled WGS sequence"/>
</dbReference>
<proteinExistence type="predicted"/>
<dbReference type="InterPro" id="IPR041260">
    <property type="entry name" value="Sld7_C"/>
</dbReference>
<keyword evidence="4" id="KW-1185">Reference proteome</keyword>
<feature type="region of interest" description="Disordered" evidence="1">
    <location>
        <begin position="265"/>
        <end position="284"/>
    </location>
</feature>
<reference evidence="3 4" key="1">
    <citation type="journal article" date="2021" name="Environ. Microbiol.">
        <title>Gene family expansions and transcriptome signatures uncover fungal adaptations to wood decay.</title>
        <authorList>
            <person name="Hage H."/>
            <person name="Miyauchi S."/>
            <person name="Viragh M."/>
            <person name="Drula E."/>
            <person name="Min B."/>
            <person name="Chaduli D."/>
            <person name="Navarro D."/>
            <person name="Favel A."/>
            <person name="Norest M."/>
            <person name="Lesage-Meessen L."/>
            <person name="Balint B."/>
            <person name="Merenyi Z."/>
            <person name="de Eugenio L."/>
            <person name="Morin E."/>
            <person name="Martinez A.T."/>
            <person name="Baldrian P."/>
            <person name="Stursova M."/>
            <person name="Martinez M.J."/>
            <person name="Novotny C."/>
            <person name="Magnuson J.K."/>
            <person name="Spatafora J.W."/>
            <person name="Maurice S."/>
            <person name="Pangilinan J."/>
            <person name="Andreopoulos W."/>
            <person name="LaButti K."/>
            <person name="Hundley H."/>
            <person name="Na H."/>
            <person name="Kuo A."/>
            <person name="Barry K."/>
            <person name="Lipzen A."/>
            <person name="Henrissat B."/>
            <person name="Riley R."/>
            <person name="Ahrendt S."/>
            <person name="Nagy L.G."/>
            <person name="Grigoriev I.V."/>
            <person name="Martin F."/>
            <person name="Rosso M.N."/>
        </authorList>
    </citation>
    <scope>NUCLEOTIDE SEQUENCE [LARGE SCALE GENOMIC DNA]</scope>
    <source>
        <strain evidence="3 4">CIRM-BRFM 1785</strain>
    </source>
</reference>
<gene>
    <name evidence="3" type="ORF">C8Q71DRAFT_188320</name>
</gene>
<feature type="region of interest" description="Disordered" evidence="1">
    <location>
        <begin position="187"/>
        <end position="249"/>
    </location>
</feature>
<feature type="domain" description="Sld7 C-terminal" evidence="2">
    <location>
        <begin position="338"/>
        <end position="406"/>
    </location>
</feature>
<name>A0ABQ8K8G8_9APHY</name>
<sequence>MDECYKDDAKAAQTATQSTHRLVYRGALSLPDSHMLLDGLSFTASVGASALAASKLNDANFDLFNHPLALALESMRGRPSLHLVGAVEMSKLWVDEKSSGVVQLDIHPKATLSRLYFENVFCLEPITSSSGRSDYGVRISLSDSGDSNAEDILVYAQLEPNASDVFDGPLTPPSTSNDPPQPIRLLAAHILPGPPPPPVTSRPRPDDPTPRMPTLPTPASAKRKRDASPNMRDRKSKSATGMDKGGPDAEALRRARETMLRLPKATSAPAVPKAPSVKEGKQVQFKVPSLPPRACSTLTAKTRQASVDGDAGESPVDAFGPANLASGEFVTLSADQKEKTNKTVVKQAVVRCLSDHTITKQHPEFHDIFQYIYRGTCFALRTQMRSTPVDLWSVYKLVDAHAKMYVPGAERGP</sequence>
<comment type="caution">
    <text evidence="3">The sequence shown here is derived from an EMBL/GenBank/DDBJ whole genome shotgun (WGS) entry which is preliminary data.</text>
</comment>
<dbReference type="GeneID" id="71997581"/>
<evidence type="ECO:0000256" key="1">
    <source>
        <dbReference type="SAM" id="MobiDB-lite"/>
    </source>
</evidence>
<dbReference type="RefSeq" id="XP_047776264.1">
    <property type="nucleotide sequence ID" value="XM_047916849.1"/>
</dbReference>
<accession>A0ABQ8K8G8</accession>
<evidence type="ECO:0000259" key="2">
    <source>
        <dbReference type="Pfam" id="PF18596"/>
    </source>
</evidence>
<protein>
    <recommendedName>
        <fullName evidence="2">Sld7 C-terminal domain-containing protein</fullName>
    </recommendedName>
</protein>
<dbReference type="EMBL" id="JADCUA010000018">
    <property type="protein sequence ID" value="KAH9833524.1"/>
    <property type="molecule type" value="Genomic_DNA"/>
</dbReference>
<evidence type="ECO:0000313" key="3">
    <source>
        <dbReference type="EMBL" id="KAH9833524.1"/>
    </source>
</evidence>